<protein>
    <submittedName>
        <fullName evidence="3">Uncharacterized protein</fullName>
    </submittedName>
</protein>
<proteinExistence type="predicted"/>
<dbReference type="Proteomes" id="UP001373714">
    <property type="component" value="Unassembled WGS sequence"/>
</dbReference>
<evidence type="ECO:0000313" key="3">
    <source>
        <dbReference type="EMBL" id="KAK6340350.1"/>
    </source>
</evidence>
<evidence type="ECO:0000313" key="4">
    <source>
        <dbReference type="Proteomes" id="UP001373714"/>
    </source>
</evidence>
<reference evidence="3 4" key="1">
    <citation type="submission" date="2019-10" db="EMBL/GenBank/DDBJ databases">
        <authorList>
            <person name="Palmer J.M."/>
        </authorList>
    </citation>
    <scope>NUCLEOTIDE SEQUENCE [LARGE SCALE GENOMIC DNA]</scope>
    <source>
        <strain evidence="3 4">TWF730</strain>
    </source>
</reference>
<accession>A0AAV9UHA0</accession>
<feature type="coiled-coil region" evidence="1">
    <location>
        <begin position="359"/>
        <end position="418"/>
    </location>
</feature>
<dbReference type="AlphaFoldDB" id="A0AAV9UHA0"/>
<dbReference type="EMBL" id="JAVHNS010000011">
    <property type="protein sequence ID" value="KAK6340350.1"/>
    <property type="molecule type" value="Genomic_DNA"/>
</dbReference>
<feature type="region of interest" description="Disordered" evidence="2">
    <location>
        <begin position="29"/>
        <end position="83"/>
    </location>
</feature>
<sequence>MSQGGSFLGSDPNGQNFTFSSDVFVFGGANKTGNSKKPTNPQSKTLPKSKVIVQPPKSTQTLLSLPPWKTSGPISNTTTTDPTAFRTSQLTTHLGYIKNILDRSLRQHNWPVAHQCILKLINSFNRHIKNTEFITDAIISVPKATNSSNMLTYLQIDLLRSHIRLQQYDEAWEVLTKLDFMPLDHPLLVQTAYREATSAVGFLDQFFKIPTAGQLSSAEETEARNGLLSQAEMACKRAIDAATDGNVMMYCNPMRYELYGLMAVIKREQEDLENATFWKSLVLADGVFLEKNLAVTPFLLIWIGNYESIRDSILDYNSTVKEWEEEEETSVEPQIRKKDIPVAGPENTKPKSLEAHELRDTLKEMRNDLTTNLNQMRAVLKQGLQDLKNERQEIEELKNEIEELKLEMEVEIDIVRDELYDLRDEFGDKLLEELQEGLDPEATVGLRLESVAIANKRVGDLNREVEARLNDLKAELKLDGTGKEKE</sequence>
<comment type="caution">
    <text evidence="3">The sequence shown here is derived from an EMBL/GenBank/DDBJ whole genome shotgun (WGS) entry which is preliminary data.</text>
</comment>
<evidence type="ECO:0000256" key="1">
    <source>
        <dbReference type="SAM" id="Coils"/>
    </source>
</evidence>
<name>A0AAV9UHA0_9PEZI</name>
<dbReference type="Gene3D" id="1.20.1170.10">
    <property type="match status" value="1"/>
</dbReference>
<feature type="compositionally biased region" description="Polar residues" evidence="2">
    <location>
        <begin position="31"/>
        <end position="46"/>
    </location>
</feature>
<keyword evidence="1" id="KW-0175">Coiled coil</keyword>
<feature type="compositionally biased region" description="Polar residues" evidence="2">
    <location>
        <begin position="72"/>
        <end position="83"/>
    </location>
</feature>
<keyword evidence="4" id="KW-1185">Reference proteome</keyword>
<dbReference type="SUPFAM" id="SSF58100">
    <property type="entry name" value="Bacterial hemolysins"/>
    <property type="match status" value="1"/>
</dbReference>
<gene>
    <name evidence="3" type="ORF">TWF730_002112</name>
</gene>
<organism evidence="3 4">
    <name type="scientific">Orbilia blumenaviensis</name>
    <dbReference type="NCBI Taxonomy" id="1796055"/>
    <lineage>
        <taxon>Eukaryota</taxon>
        <taxon>Fungi</taxon>
        <taxon>Dikarya</taxon>
        <taxon>Ascomycota</taxon>
        <taxon>Pezizomycotina</taxon>
        <taxon>Orbiliomycetes</taxon>
        <taxon>Orbiliales</taxon>
        <taxon>Orbiliaceae</taxon>
        <taxon>Orbilia</taxon>
    </lineage>
</organism>
<evidence type="ECO:0000256" key="2">
    <source>
        <dbReference type="SAM" id="MobiDB-lite"/>
    </source>
</evidence>